<name>A0ABU0U7D6_9SPHI</name>
<reference evidence="1 2" key="1">
    <citation type="submission" date="2023-07" db="EMBL/GenBank/DDBJ databases">
        <title>Functional and genomic diversity of the sorghum phyllosphere microbiome.</title>
        <authorList>
            <person name="Shade A."/>
        </authorList>
    </citation>
    <scope>NUCLEOTIDE SEQUENCE [LARGE SCALE GENOMIC DNA]</scope>
    <source>
        <strain evidence="1 2">SORGH_AS_0892</strain>
    </source>
</reference>
<sequence>MLKKGIGFTLKQNHFTPKQNHVRLLPIKIEQNTANTLMHIHFSNK</sequence>
<organism evidence="1 2">
    <name type="scientific">Sphingobacterium zeae</name>
    <dbReference type="NCBI Taxonomy" id="1776859"/>
    <lineage>
        <taxon>Bacteria</taxon>
        <taxon>Pseudomonadati</taxon>
        <taxon>Bacteroidota</taxon>
        <taxon>Sphingobacteriia</taxon>
        <taxon>Sphingobacteriales</taxon>
        <taxon>Sphingobacteriaceae</taxon>
        <taxon>Sphingobacterium</taxon>
    </lineage>
</organism>
<proteinExistence type="predicted"/>
<dbReference type="Proteomes" id="UP001244640">
    <property type="component" value="Unassembled WGS sequence"/>
</dbReference>
<keyword evidence="2" id="KW-1185">Reference proteome</keyword>
<accession>A0ABU0U7D6</accession>
<evidence type="ECO:0000313" key="2">
    <source>
        <dbReference type="Proteomes" id="UP001244640"/>
    </source>
</evidence>
<protein>
    <submittedName>
        <fullName evidence="1">Uncharacterized protein</fullName>
    </submittedName>
</protein>
<comment type="caution">
    <text evidence="1">The sequence shown here is derived from an EMBL/GenBank/DDBJ whole genome shotgun (WGS) entry which is preliminary data.</text>
</comment>
<gene>
    <name evidence="1" type="ORF">QE382_002819</name>
</gene>
<evidence type="ECO:0000313" key="1">
    <source>
        <dbReference type="EMBL" id="MDQ1150835.1"/>
    </source>
</evidence>
<dbReference type="EMBL" id="JAUTBA010000001">
    <property type="protein sequence ID" value="MDQ1150835.1"/>
    <property type="molecule type" value="Genomic_DNA"/>
</dbReference>